<proteinExistence type="predicted"/>
<accession>A0A8S3TX31</accession>
<dbReference type="AlphaFoldDB" id="A0A8S3TX31"/>
<comment type="caution">
    <text evidence="2">The sequence shown here is derived from an EMBL/GenBank/DDBJ whole genome shotgun (WGS) entry which is preliminary data.</text>
</comment>
<keyword evidence="3" id="KW-1185">Reference proteome</keyword>
<gene>
    <name evidence="2" type="ORF">MEDL_47032</name>
</gene>
<sequence length="170" mass="19100">MTLIVGPLAFNKNDGRCQAFNRDFTNQPVNGIPENEWTHYDVSPGNEALYQLTLSGGNELLILMQTWDGVWKYAHYTFFYIGPKNDNYRLHFSEYSGSAGNSLFYQVGYQFSTVDTDNDVSGISCNPKYHKGGFWFSACGSSDLNGYYYQSGIISTIHVIGGHLQNTESL</sequence>
<dbReference type="Gene3D" id="4.10.530.10">
    <property type="entry name" value="Gamma-fibrinogen Carboxyl Terminal Fragment, domain 2"/>
    <property type="match status" value="1"/>
</dbReference>
<dbReference type="InterPro" id="IPR050373">
    <property type="entry name" value="Fibrinogen_C-term_domain"/>
</dbReference>
<dbReference type="Gene3D" id="3.90.215.10">
    <property type="entry name" value="Gamma Fibrinogen, chain A, domain 1"/>
    <property type="match status" value="1"/>
</dbReference>
<feature type="domain" description="Fibrinogen C-terminal" evidence="1">
    <location>
        <begin position="45"/>
        <end position="170"/>
    </location>
</feature>
<dbReference type="GO" id="GO:0005615">
    <property type="term" value="C:extracellular space"/>
    <property type="evidence" value="ECO:0007669"/>
    <property type="project" value="TreeGrafter"/>
</dbReference>
<organism evidence="2 3">
    <name type="scientific">Mytilus edulis</name>
    <name type="common">Blue mussel</name>
    <dbReference type="NCBI Taxonomy" id="6550"/>
    <lineage>
        <taxon>Eukaryota</taxon>
        <taxon>Metazoa</taxon>
        <taxon>Spiralia</taxon>
        <taxon>Lophotrochozoa</taxon>
        <taxon>Mollusca</taxon>
        <taxon>Bivalvia</taxon>
        <taxon>Autobranchia</taxon>
        <taxon>Pteriomorphia</taxon>
        <taxon>Mytilida</taxon>
        <taxon>Mytiloidea</taxon>
        <taxon>Mytilidae</taxon>
        <taxon>Mytilinae</taxon>
        <taxon>Mytilus</taxon>
    </lineage>
</organism>
<dbReference type="SUPFAM" id="SSF56496">
    <property type="entry name" value="Fibrinogen C-terminal domain-like"/>
    <property type="match status" value="1"/>
</dbReference>
<dbReference type="InterPro" id="IPR014716">
    <property type="entry name" value="Fibrinogen_a/b/g_C_1"/>
</dbReference>
<evidence type="ECO:0000313" key="2">
    <source>
        <dbReference type="EMBL" id="CAG2234394.1"/>
    </source>
</evidence>
<name>A0A8S3TX31_MYTED</name>
<dbReference type="InterPro" id="IPR036056">
    <property type="entry name" value="Fibrinogen-like_C"/>
</dbReference>
<protein>
    <recommendedName>
        <fullName evidence="1">Fibrinogen C-terminal domain-containing protein</fullName>
    </recommendedName>
</protein>
<dbReference type="Pfam" id="PF00147">
    <property type="entry name" value="Fibrinogen_C"/>
    <property type="match status" value="1"/>
</dbReference>
<reference evidence="2" key="1">
    <citation type="submission" date="2021-03" db="EMBL/GenBank/DDBJ databases">
        <authorList>
            <person name="Bekaert M."/>
        </authorList>
    </citation>
    <scope>NUCLEOTIDE SEQUENCE</scope>
</reference>
<dbReference type="PANTHER" id="PTHR19143">
    <property type="entry name" value="FIBRINOGEN/TENASCIN/ANGIOPOEITIN"/>
    <property type="match status" value="1"/>
</dbReference>
<evidence type="ECO:0000313" key="3">
    <source>
        <dbReference type="Proteomes" id="UP000683360"/>
    </source>
</evidence>
<dbReference type="SMART" id="SM00186">
    <property type="entry name" value="FBG"/>
    <property type="match status" value="1"/>
</dbReference>
<dbReference type="InterPro" id="IPR002181">
    <property type="entry name" value="Fibrinogen_a/b/g_C_dom"/>
</dbReference>
<dbReference type="Proteomes" id="UP000683360">
    <property type="component" value="Unassembled WGS sequence"/>
</dbReference>
<dbReference type="OrthoDB" id="6275059at2759"/>
<dbReference type="EMBL" id="CAJPWZ010002239">
    <property type="protein sequence ID" value="CAG2234394.1"/>
    <property type="molecule type" value="Genomic_DNA"/>
</dbReference>
<dbReference type="PROSITE" id="PS51406">
    <property type="entry name" value="FIBRINOGEN_C_2"/>
    <property type="match status" value="1"/>
</dbReference>
<evidence type="ECO:0000259" key="1">
    <source>
        <dbReference type="PROSITE" id="PS51406"/>
    </source>
</evidence>